<feature type="region of interest" description="Disordered" evidence="1">
    <location>
        <begin position="507"/>
        <end position="586"/>
    </location>
</feature>
<protein>
    <recommendedName>
        <fullName evidence="4">CsbD-like domain-containing protein</fullName>
    </recommendedName>
</protein>
<feature type="compositionally biased region" description="Polar residues" evidence="1">
    <location>
        <begin position="45"/>
        <end position="54"/>
    </location>
</feature>
<feature type="region of interest" description="Disordered" evidence="1">
    <location>
        <begin position="474"/>
        <end position="495"/>
    </location>
</feature>
<feature type="compositionally biased region" description="Basic and acidic residues" evidence="1">
    <location>
        <begin position="374"/>
        <end position="394"/>
    </location>
</feature>
<evidence type="ECO:0000313" key="3">
    <source>
        <dbReference type="Proteomes" id="UP000076727"/>
    </source>
</evidence>
<feature type="compositionally biased region" description="Polar residues" evidence="1">
    <location>
        <begin position="396"/>
        <end position="413"/>
    </location>
</feature>
<reference evidence="2 3" key="1">
    <citation type="journal article" date="2016" name="Mol. Biol. Evol.">
        <title>Comparative Genomics of Early-Diverging Mushroom-Forming Fungi Provides Insights into the Origins of Lignocellulose Decay Capabilities.</title>
        <authorList>
            <person name="Nagy L.G."/>
            <person name="Riley R."/>
            <person name="Tritt A."/>
            <person name="Adam C."/>
            <person name="Daum C."/>
            <person name="Floudas D."/>
            <person name="Sun H."/>
            <person name="Yadav J.S."/>
            <person name="Pangilinan J."/>
            <person name="Larsson K.H."/>
            <person name="Matsuura K."/>
            <person name="Barry K."/>
            <person name="Labutti K."/>
            <person name="Kuo R."/>
            <person name="Ohm R.A."/>
            <person name="Bhattacharya S.S."/>
            <person name="Shirouzu T."/>
            <person name="Yoshinaga Y."/>
            <person name="Martin F.M."/>
            <person name="Grigoriev I.V."/>
            <person name="Hibbett D.S."/>
        </authorList>
    </citation>
    <scope>NUCLEOTIDE SEQUENCE [LARGE SCALE GENOMIC DNA]</scope>
    <source>
        <strain evidence="2 3">L-15889</strain>
    </source>
</reference>
<feature type="region of interest" description="Disordered" evidence="1">
    <location>
        <begin position="30"/>
        <end position="64"/>
    </location>
</feature>
<evidence type="ECO:0000256" key="1">
    <source>
        <dbReference type="SAM" id="MobiDB-lite"/>
    </source>
</evidence>
<feature type="region of interest" description="Disordered" evidence="1">
    <location>
        <begin position="178"/>
        <end position="213"/>
    </location>
</feature>
<organism evidence="2 3">
    <name type="scientific">Daedalea quercina L-15889</name>
    <dbReference type="NCBI Taxonomy" id="1314783"/>
    <lineage>
        <taxon>Eukaryota</taxon>
        <taxon>Fungi</taxon>
        <taxon>Dikarya</taxon>
        <taxon>Basidiomycota</taxon>
        <taxon>Agaricomycotina</taxon>
        <taxon>Agaricomycetes</taxon>
        <taxon>Polyporales</taxon>
        <taxon>Fomitopsis</taxon>
    </lineage>
</organism>
<feature type="compositionally biased region" description="Basic and acidic residues" evidence="1">
    <location>
        <begin position="520"/>
        <end position="529"/>
    </location>
</feature>
<feature type="compositionally biased region" description="Polar residues" evidence="1">
    <location>
        <begin position="144"/>
        <end position="155"/>
    </location>
</feature>
<dbReference type="EMBL" id="KV429072">
    <property type="protein sequence ID" value="KZT67840.1"/>
    <property type="molecule type" value="Genomic_DNA"/>
</dbReference>
<feature type="compositionally biased region" description="Basic and acidic residues" evidence="1">
    <location>
        <begin position="566"/>
        <end position="586"/>
    </location>
</feature>
<evidence type="ECO:0000313" key="2">
    <source>
        <dbReference type="EMBL" id="KZT67840.1"/>
    </source>
</evidence>
<feature type="compositionally biased region" description="Basic and acidic residues" evidence="1">
    <location>
        <begin position="415"/>
        <end position="429"/>
    </location>
</feature>
<feature type="compositionally biased region" description="Basic and acidic residues" evidence="1">
    <location>
        <begin position="541"/>
        <end position="559"/>
    </location>
</feature>
<gene>
    <name evidence="2" type="ORF">DAEQUDRAFT_766801</name>
</gene>
<accession>A0A165P6T5</accession>
<feature type="region of interest" description="Disordered" evidence="1">
    <location>
        <begin position="140"/>
        <end position="159"/>
    </location>
</feature>
<proteinExistence type="predicted"/>
<feature type="region of interest" description="Disordered" evidence="1">
    <location>
        <begin position="358"/>
        <end position="438"/>
    </location>
</feature>
<feature type="region of interest" description="Disordered" evidence="1">
    <location>
        <begin position="285"/>
        <end position="333"/>
    </location>
</feature>
<keyword evidence="3" id="KW-1185">Reference proteome</keyword>
<evidence type="ECO:0008006" key="4">
    <source>
        <dbReference type="Google" id="ProtNLM"/>
    </source>
</evidence>
<sequence length="586" mass="60125">MSGLPPTIDAETGTPAHEWAQSTTTAAFAREDPAPAADSSIPPGVQNTASTVSTPGLEFPGAYPSESGVLNTQAIADAAKHAMNSVTTTAQQYIPVAQETAAQAAQAAAAAASQATQTAQSYLSGTSTTAGSTVRASIADNEHQTSLPSSETTGALPQEHVGGIGALPGSVQEEAVTKLPDDRSVKGDSAIYPTTINPSTAPPDVLSPASQESSAISPIAATAIPATTAFTALAPSGQQPTHPQDTAVTLRESLPSQELTGQAPYTHQDGAGALPGLKREQGVAVLPDESRGPAGTTAATSSATGTHPRDWSANPAIARPGEEPGNESLGLGERRVGKDAAGGVGSLVGAKGEEGVAVLPDERGATSGGVAESTKGDKLCEMDQAEREERDRMASTHKSQQRRAGQNEVSSRSVFRGDADVDRASKDQGWEGTGRETQMNLREVNLQPRVYPLGAPDAHWRGVGVGVGSGYTDGEGVDIGRRPGVDTPELEGGAHDTDYHPAELHPLPANMEGTQAHTTVKGDETKEDSVESGQGPSGHAEGGEKAKRASFMEKMKGEAKVMMGKLEGKKGADKVQEGRRLKAGEA</sequence>
<name>A0A165P6T5_9APHY</name>
<feature type="compositionally biased region" description="Low complexity" evidence="1">
    <location>
        <begin position="34"/>
        <end position="43"/>
    </location>
</feature>
<dbReference type="Proteomes" id="UP000076727">
    <property type="component" value="Unassembled WGS sequence"/>
</dbReference>
<feature type="compositionally biased region" description="Low complexity" evidence="1">
    <location>
        <begin position="294"/>
        <end position="306"/>
    </location>
</feature>
<dbReference type="OrthoDB" id="3268823at2759"/>
<dbReference type="AlphaFoldDB" id="A0A165P6T5"/>